<dbReference type="PROSITE" id="PS51257">
    <property type="entry name" value="PROKAR_LIPOPROTEIN"/>
    <property type="match status" value="1"/>
</dbReference>
<evidence type="ECO:0000256" key="2">
    <source>
        <dbReference type="SAM" id="SignalP"/>
    </source>
</evidence>
<evidence type="ECO:0000313" key="5">
    <source>
        <dbReference type="Proteomes" id="UP000035337"/>
    </source>
</evidence>
<dbReference type="InterPro" id="IPR001638">
    <property type="entry name" value="Solute-binding_3/MltF_N"/>
</dbReference>
<dbReference type="STRING" id="1408281.Epro_0682"/>
<sequence length="345" mass="37035">MKFLKVTAAAVALFAVAFFTLSACGKKVDPKKFPYGTIEIEALGGGACGTPFYIAYEKGFFAAEGINAVLVSGTFETNKAGLASGKYPIANGDFQFFPSVNEGLDIKIIGGLHQGCIKLLVPKNSKIKSVKDLAGKRIGVDEIGGTPMAVTSVALANAGISPEKGVTWLPYPLDQLTVVAEKGELDAVALWDPYATLAEKDGYIVLVDIAKDPIFAGKYCCFLYASGKQLKENPQRIAAILTALQKASDWVADNPEEAAKIAVEKDYLPGDDPALVAELLTTYKYGHKHNLLSNEDTTKKDAYYFADQLKKTGYLPADLNTKKFIDDAYVDVFKAAGVEKHSAAH</sequence>
<organism evidence="4 5">
    <name type="scientific">Endomicrobium proavitum</name>
    <dbReference type="NCBI Taxonomy" id="1408281"/>
    <lineage>
        <taxon>Bacteria</taxon>
        <taxon>Pseudomonadati</taxon>
        <taxon>Elusimicrobiota</taxon>
        <taxon>Endomicrobiia</taxon>
        <taxon>Endomicrobiales</taxon>
        <taxon>Endomicrobiaceae</taxon>
        <taxon>Endomicrobium</taxon>
    </lineage>
</organism>
<reference evidence="4 5" key="1">
    <citation type="submission" date="2014-09" db="EMBL/GenBank/DDBJ databases">
        <title>Complete genome sequence of Endomicrobium proavitum.</title>
        <authorList>
            <person name="Zheng H."/>
        </authorList>
    </citation>
    <scope>NUCLEOTIDE SEQUENCE [LARGE SCALE GENOMIC DNA]</scope>
    <source>
        <strain evidence="4 5">Rsa215</strain>
    </source>
</reference>
<dbReference type="PANTHER" id="PTHR30024:SF42">
    <property type="entry name" value="ALIPHATIC SULFONATES-BINDING PROTEIN-RELATED"/>
    <property type="match status" value="1"/>
</dbReference>
<dbReference type="OrthoDB" id="9771642at2"/>
<feature type="domain" description="Solute-binding protein family 3/N-terminal" evidence="3">
    <location>
        <begin position="48"/>
        <end position="254"/>
    </location>
</feature>
<dbReference type="PATRIC" id="fig|1408281.3.peg.698"/>
<accession>A0A0G3WHF6</accession>
<proteinExistence type="inferred from homology"/>
<evidence type="ECO:0000313" key="4">
    <source>
        <dbReference type="EMBL" id="AKL98061.1"/>
    </source>
</evidence>
<dbReference type="InterPro" id="IPR015168">
    <property type="entry name" value="SsuA/THI5"/>
</dbReference>
<feature type="signal peptide" evidence="2">
    <location>
        <begin position="1"/>
        <end position="23"/>
    </location>
</feature>
<keyword evidence="5" id="KW-1185">Reference proteome</keyword>
<gene>
    <name evidence="4" type="primary">ssuA</name>
    <name evidence="4" type="ORF">Epro_0682</name>
</gene>
<dbReference type="EMBL" id="CP009498">
    <property type="protein sequence ID" value="AKL98061.1"/>
    <property type="molecule type" value="Genomic_DNA"/>
</dbReference>
<dbReference type="Proteomes" id="UP000035337">
    <property type="component" value="Chromosome"/>
</dbReference>
<comment type="similarity">
    <text evidence="1">Belongs to the bacterial solute-binding protein SsuA/TauA family.</text>
</comment>
<dbReference type="KEGG" id="epo:Epro_0682"/>
<dbReference type="RefSeq" id="WP_052570609.1">
    <property type="nucleotide sequence ID" value="NZ_CP009498.1"/>
</dbReference>
<dbReference type="SUPFAM" id="SSF53850">
    <property type="entry name" value="Periplasmic binding protein-like II"/>
    <property type="match status" value="1"/>
</dbReference>
<dbReference type="AlphaFoldDB" id="A0A0G3WHF6"/>
<evidence type="ECO:0000259" key="3">
    <source>
        <dbReference type="SMART" id="SM00062"/>
    </source>
</evidence>
<feature type="chain" id="PRO_5005185931" evidence="2">
    <location>
        <begin position="24"/>
        <end position="345"/>
    </location>
</feature>
<dbReference type="PANTHER" id="PTHR30024">
    <property type="entry name" value="ALIPHATIC SULFONATES-BINDING PROTEIN-RELATED"/>
    <property type="match status" value="1"/>
</dbReference>
<keyword evidence="2" id="KW-0732">Signal</keyword>
<protein>
    <submittedName>
        <fullName evidence="4">Putative aliphatic sulfonates-binding protein ssuA</fullName>
    </submittedName>
</protein>
<dbReference type="SMART" id="SM00062">
    <property type="entry name" value="PBPb"/>
    <property type="match status" value="1"/>
</dbReference>
<dbReference type="Gene3D" id="3.40.190.10">
    <property type="entry name" value="Periplasmic binding protein-like II"/>
    <property type="match status" value="2"/>
</dbReference>
<name>A0A0G3WHF6_9BACT</name>
<evidence type="ECO:0000256" key="1">
    <source>
        <dbReference type="ARBA" id="ARBA00010742"/>
    </source>
</evidence>
<dbReference type="Pfam" id="PF09084">
    <property type="entry name" value="NMT1"/>
    <property type="match status" value="1"/>
</dbReference>